<dbReference type="GO" id="GO:0005730">
    <property type="term" value="C:nucleolus"/>
    <property type="evidence" value="ECO:0007669"/>
    <property type="project" value="TreeGrafter"/>
</dbReference>
<dbReference type="InterPro" id="IPR002759">
    <property type="entry name" value="Pop5/Rpp14/Rnp2-like"/>
</dbReference>
<name>A0A6P8KVZ3_DROMA</name>
<feature type="signal peptide" evidence="3">
    <location>
        <begin position="1"/>
        <end position="17"/>
    </location>
</feature>
<evidence type="ECO:0000313" key="4">
    <source>
        <dbReference type="Proteomes" id="UP000515162"/>
    </source>
</evidence>
<dbReference type="Gene3D" id="3.30.70.3250">
    <property type="entry name" value="Ribonuclease P, Pop5 subunit"/>
    <property type="match status" value="1"/>
</dbReference>
<dbReference type="GeneID" id="117145720"/>
<dbReference type="Pfam" id="PF01900">
    <property type="entry name" value="RNase_P_Rpp14"/>
    <property type="match status" value="1"/>
</dbReference>
<accession>A0A6P8KVZ3</accession>
<feature type="chain" id="PRO_5027673160" evidence="3">
    <location>
        <begin position="18"/>
        <end position="181"/>
    </location>
</feature>
<dbReference type="Proteomes" id="UP000515162">
    <property type="component" value="Chromosome 3R"/>
</dbReference>
<dbReference type="PANTHER" id="PTHR15441:SF1">
    <property type="entry name" value="RIBONUCLEASE P PROTEIN SUBUNIT P14"/>
    <property type="match status" value="1"/>
</dbReference>
<protein>
    <submittedName>
        <fullName evidence="5">Uncharacterized protein LOC117145720</fullName>
    </submittedName>
</protein>
<comment type="similarity">
    <text evidence="1">Belongs to the eukaryotic/archaeal RNase P protein component 2 family.</text>
</comment>
<sequence length="181" mass="20422">MAIFLAIFHLLLSVVSRAGISGGAQLFEQQKETAKKGSNYIKKHTDRQLLDDFSRRFRQKKRGTGTCTQSMSGYQYLDVKLKLRDPDSVTLTPVFFCGCIHSSLASIFGEIGGQTTLDIVKFSSSQKRSILRVPENFLDRVRVAIALIGYYQEVPCHFQVLSTSQKPLDFEESPEEFLAFN</sequence>
<dbReference type="AlphaFoldDB" id="A0A6P8KVZ3"/>
<evidence type="ECO:0000256" key="2">
    <source>
        <dbReference type="ARBA" id="ARBA00022694"/>
    </source>
</evidence>
<dbReference type="InterPro" id="IPR038085">
    <property type="entry name" value="Rnp2-like_sf"/>
</dbReference>
<evidence type="ECO:0000256" key="1">
    <source>
        <dbReference type="ARBA" id="ARBA00010800"/>
    </source>
</evidence>
<dbReference type="PANTHER" id="PTHR15441">
    <property type="entry name" value="RIBONUCLEASE P PROTEIN SUBUNIT P14"/>
    <property type="match status" value="1"/>
</dbReference>
<dbReference type="CTD" id="5740224"/>
<dbReference type="RefSeq" id="XP_033167356.1">
    <property type="nucleotide sequence ID" value="XM_033311465.1"/>
</dbReference>
<reference evidence="5" key="1">
    <citation type="submission" date="2025-08" db="UniProtKB">
        <authorList>
            <consortium name="RefSeq"/>
        </authorList>
    </citation>
    <scope>IDENTIFICATION</scope>
    <source>
        <strain evidence="5">Mau12</strain>
        <tissue evidence="5">Whole Body</tissue>
    </source>
</reference>
<evidence type="ECO:0000256" key="3">
    <source>
        <dbReference type="SAM" id="SignalP"/>
    </source>
</evidence>
<dbReference type="GO" id="GO:0033204">
    <property type="term" value="F:ribonuclease P RNA binding"/>
    <property type="evidence" value="ECO:0007669"/>
    <property type="project" value="TreeGrafter"/>
</dbReference>
<gene>
    <name evidence="5" type="primary">LOC117145720</name>
</gene>
<dbReference type="GO" id="GO:0030681">
    <property type="term" value="C:multimeric ribonuclease P complex"/>
    <property type="evidence" value="ECO:0007669"/>
    <property type="project" value="TreeGrafter"/>
</dbReference>
<dbReference type="SUPFAM" id="SSF160350">
    <property type="entry name" value="Rnp2-like"/>
    <property type="match status" value="1"/>
</dbReference>
<keyword evidence="2" id="KW-0819">tRNA processing</keyword>
<organism evidence="4 5">
    <name type="scientific">Drosophila mauritiana</name>
    <name type="common">Fruit fly</name>
    <dbReference type="NCBI Taxonomy" id="7226"/>
    <lineage>
        <taxon>Eukaryota</taxon>
        <taxon>Metazoa</taxon>
        <taxon>Ecdysozoa</taxon>
        <taxon>Arthropoda</taxon>
        <taxon>Hexapoda</taxon>
        <taxon>Insecta</taxon>
        <taxon>Pterygota</taxon>
        <taxon>Neoptera</taxon>
        <taxon>Endopterygota</taxon>
        <taxon>Diptera</taxon>
        <taxon>Brachycera</taxon>
        <taxon>Muscomorpha</taxon>
        <taxon>Ephydroidea</taxon>
        <taxon>Drosophilidae</taxon>
        <taxon>Drosophila</taxon>
        <taxon>Sophophora</taxon>
    </lineage>
</organism>
<keyword evidence="3" id="KW-0732">Signal</keyword>
<dbReference type="FunFam" id="3.30.70.3250:FF:000009">
    <property type="match status" value="1"/>
</dbReference>
<evidence type="ECO:0000313" key="5">
    <source>
        <dbReference type="RefSeq" id="XP_033167356.1"/>
    </source>
</evidence>
<dbReference type="GO" id="GO:0001682">
    <property type="term" value="P:tRNA 5'-leader removal"/>
    <property type="evidence" value="ECO:0007669"/>
    <property type="project" value="InterPro"/>
</dbReference>
<proteinExistence type="inferred from homology"/>
<keyword evidence="4" id="KW-1185">Reference proteome</keyword>